<dbReference type="InterPro" id="IPR017871">
    <property type="entry name" value="ABC_transporter-like_CS"/>
</dbReference>
<dbReference type="Gene3D" id="3.40.50.300">
    <property type="entry name" value="P-loop containing nucleotide triphosphate hydrolases"/>
    <property type="match status" value="2"/>
</dbReference>
<dbReference type="PANTHER" id="PTHR42855">
    <property type="entry name" value="ABC TRANSPORTER ATP-BINDING SUBUNIT"/>
    <property type="match status" value="1"/>
</dbReference>
<evidence type="ECO:0000259" key="5">
    <source>
        <dbReference type="PROSITE" id="PS50893"/>
    </source>
</evidence>
<dbReference type="InterPro" id="IPR032781">
    <property type="entry name" value="ABC_tran_Xtn"/>
</dbReference>
<protein>
    <submittedName>
        <fullName evidence="6">ABC transporter ATP-binding protein</fullName>
    </submittedName>
</protein>
<feature type="domain" description="ABC transporter" evidence="5">
    <location>
        <begin position="324"/>
        <end position="537"/>
    </location>
</feature>
<evidence type="ECO:0000256" key="1">
    <source>
        <dbReference type="ARBA" id="ARBA00022741"/>
    </source>
</evidence>
<dbReference type="OrthoDB" id="613473at2"/>
<dbReference type="InterPro" id="IPR051309">
    <property type="entry name" value="ABCF_ATPase"/>
</dbReference>
<dbReference type="CDD" id="cd03221">
    <property type="entry name" value="ABCF_EF-3"/>
    <property type="match status" value="2"/>
</dbReference>
<dbReference type="GO" id="GO:0005524">
    <property type="term" value="F:ATP binding"/>
    <property type="evidence" value="ECO:0007669"/>
    <property type="project" value="UniProtKB-KW"/>
</dbReference>
<dbReference type="NCBIfam" id="NF000355">
    <property type="entry name" value="ribo_prot_ABC_F"/>
    <property type="match status" value="1"/>
</dbReference>
<dbReference type="InterPro" id="IPR027417">
    <property type="entry name" value="P-loop_NTPase"/>
</dbReference>
<dbReference type="Proteomes" id="UP000077667">
    <property type="component" value="Chromosome"/>
</dbReference>
<dbReference type="RefSeq" id="WP_067754058.1">
    <property type="nucleotide sequence ID" value="NZ_CP015772.1"/>
</dbReference>
<dbReference type="EMBL" id="CP015772">
    <property type="protein sequence ID" value="ANH80856.1"/>
    <property type="molecule type" value="Genomic_DNA"/>
</dbReference>
<sequence>MLVGLQNVTFEFGARIIVQDATWHIQPNERIGLIGYNGTGKSTLLKVLVGQYTPSAGTVERGRETTIGYLHQDLLSFDTNESILQVAMSAFEKVLQLEKEIEVLGKELEQTGDEKTLLEYTDKLHELELLGGYNIQHKTEEVLQGLGFANADLNRPYKEFSGGWRMRVLLAKMILAQPDLLLLDEPTNHLDLPSIEWLEKYLQHYQGAVVIVSHDKYFLNRMVTKIVELYQRQLHFYNGNYEFYEKEKAVRIEMQQKAYENQQDYIKQNERLVERFRAKASKAAMAQSIIKKLDKLERIEDVAIERPDLRINFRVDKVPGRMIVELDHLSKAFGDNAILKNAAAGIERGDKIALIGANGKGKSTLLRIIADAESFTGNRKWGHNVEESFYAQHQLEALNLNNTILDEMRECGSQMTDLELRALLGCFLFSGDDADKKIKILSGGEKARVALAKTIISRANFLMLDEPTNHLDMHSVDLLISALNRYEGTLILVSHDRHFIAKTANKIWEIVDGQIKEFKGPYDEWVAWNERMKKNNAGKKEEATRPEVQQRQPQEKAITIPAPPPAVNGPVNKELKKEIQRHQKLFQQAEEALNKNKERMLTLEKDLADPELYSNKDRFLKTEQEYKNAVTENHQLEKKYEELFTKLMELEEKAL</sequence>
<dbReference type="SUPFAM" id="SSF52540">
    <property type="entry name" value="P-loop containing nucleoside triphosphate hydrolases"/>
    <property type="match status" value="2"/>
</dbReference>
<dbReference type="PANTHER" id="PTHR42855:SF2">
    <property type="entry name" value="DRUG RESISTANCE ABC TRANSPORTER,ATP-BINDING PROTEIN"/>
    <property type="match status" value="1"/>
</dbReference>
<dbReference type="InterPro" id="IPR003439">
    <property type="entry name" value="ABC_transporter-like_ATP-bd"/>
</dbReference>
<feature type="compositionally biased region" description="Basic and acidic residues" evidence="4">
    <location>
        <begin position="536"/>
        <end position="545"/>
    </location>
</feature>
<dbReference type="PROSITE" id="PS50893">
    <property type="entry name" value="ABC_TRANSPORTER_2"/>
    <property type="match status" value="2"/>
</dbReference>
<proteinExistence type="predicted"/>
<keyword evidence="2 6" id="KW-0067">ATP-binding</keyword>
<evidence type="ECO:0000313" key="7">
    <source>
        <dbReference type="Proteomes" id="UP000077667"/>
    </source>
</evidence>
<dbReference type="SMART" id="SM00382">
    <property type="entry name" value="AAA"/>
    <property type="match status" value="2"/>
</dbReference>
<feature type="region of interest" description="Disordered" evidence="4">
    <location>
        <begin position="536"/>
        <end position="568"/>
    </location>
</feature>
<keyword evidence="7" id="KW-1185">Reference proteome</keyword>
<evidence type="ECO:0000256" key="2">
    <source>
        <dbReference type="ARBA" id="ARBA00022840"/>
    </source>
</evidence>
<feature type="coiled-coil region" evidence="3">
    <location>
        <begin position="572"/>
        <end position="653"/>
    </location>
</feature>
<keyword evidence="1" id="KW-0547">Nucleotide-binding</keyword>
<name>A0A1A9HZQ0_9BACT</name>
<evidence type="ECO:0000256" key="4">
    <source>
        <dbReference type="SAM" id="MobiDB-lite"/>
    </source>
</evidence>
<dbReference type="STRING" id="1176587.A8C56_07560"/>
<feature type="domain" description="ABC transporter" evidence="5">
    <location>
        <begin position="3"/>
        <end position="256"/>
    </location>
</feature>
<dbReference type="KEGG" id="nia:A8C56_07560"/>
<dbReference type="GO" id="GO:0016887">
    <property type="term" value="F:ATP hydrolysis activity"/>
    <property type="evidence" value="ECO:0007669"/>
    <property type="project" value="InterPro"/>
</dbReference>
<gene>
    <name evidence="6" type="ORF">A8C56_07560</name>
</gene>
<dbReference type="Pfam" id="PF12848">
    <property type="entry name" value="ABC_tran_Xtn"/>
    <property type="match status" value="1"/>
</dbReference>
<accession>A0A1A9HZQ0</accession>
<dbReference type="PROSITE" id="PS00211">
    <property type="entry name" value="ABC_TRANSPORTER_1"/>
    <property type="match status" value="2"/>
</dbReference>
<evidence type="ECO:0000256" key="3">
    <source>
        <dbReference type="SAM" id="Coils"/>
    </source>
</evidence>
<dbReference type="FunFam" id="3.40.50.300:FF:000011">
    <property type="entry name" value="Putative ABC transporter ATP-binding component"/>
    <property type="match status" value="1"/>
</dbReference>
<dbReference type="InterPro" id="IPR003593">
    <property type="entry name" value="AAA+_ATPase"/>
</dbReference>
<organism evidence="6 7">
    <name type="scientific">Niabella ginsenosidivorans</name>
    <dbReference type="NCBI Taxonomy" id="1176587"/>
    <lineage>
        <taxon>Bacteria</taxon>
        <taxon>Pseudomonadati</taxon>
        <taxon>Bacteroidota</taxon>
        <taxon>Chitinophagia</taxon>
        <taxon>Chitinophagales</taxon>
        <taxon>Chitinophagaceae</taxon>
        <taxon>Niabella</taxon>
    </lineage>
</organism>
<dbReference type="AlphaFoldDB" id="A0A1A9HZQ0"/>
<reference evidence="6 7" key="1">
    <citation type="submission" date="2016-05" db="EMBL/GenBank/DDBJ databases">
        <title>Niabella ginsenosidivorans BS26 whole genome sequencing.</title>
        <authorList>
            <person name="Im W.T."/>
            <person name="Siddiqi M.Z."/>
        </authorList>
    </citation>
    <scope>NUCLEOTIDE SEQUENCE [LARGE SCALE GENOMIC DNA]</scope>
    <source>
        <strain evidence="6 7">BS26</strain>
    </source>
</reference>
<evidence type="ECO:0000313" key="6">
    <source>
        <dbReference type="EMBL" id="ANH80856.1"/>
    </source>
</evidence>
<keyword evidence="3" id="KW-0175">Coiled coil</keyword>
<dbReference type="Pfam" id="PF00005">
    <property type="entry name" value="ABC_tran"/>
    <property type="match status" value="2"/>
</dbReference>